<accession>A0A1R4GZI9</accession>
<name>A0A1R4GZI9_9GAMM</name>
<dbReference type="EMBL" id="FUKJ01000002">
    <property type="protein sequence ID" value="SJM89009.1"/>
    <property type="molecule type" value="Genomic_DNA"/>
</dbReference>
<protein>
    <recommendedName>
        <fullName evidence="3">HNH endonuclease 5 domain-containing protein</fullName>
    </recommendedName>
</protein>
<reference evidence="2" key="1">
    <citation type="submission" date="2017-02" db="EMBL/GenBank/DDBJ databases">
        <authorList>
            <person name="Daims H."/>
        </authorList>
    </citation>
    <scope>NUCLEOTIDE SEQUENCE [LARGE SCALE GENOMIC DNA]</scope>
</reference>
<gene>
    <name evidence="1" type="ORF">CRENPOLYSF2_100021</name>
</gene>
<evidence type="ECO:0000313" key="2">
    <source>
        <dbReference type="Proteomes" id="UP000195442"/>
    </source>
</evidence>
<evidence type="ECO:0008006" key="3">
    <source>
        <dbReference type="Google" id="ProtNLM"/>
    </source>
</evidence>
<proteinExistence type="predicted"/>
<evidence type="ECO:0000313" key="1">
    <source>
        <dbReference type="EMBL" id="SJM89009.1"/>
    </source>
</evidence>
<dbReference type="Proteomes" id="UP000195442">
    <property type="component" value="Unassembled WGS sequence"/>
</dbReference>
<keyword evidence="2" id="KW-1185">Reference proteome</keyword>
<sequence length="271" mass="31036">MAILIKTRGPKRGVCNICGKYGSLSEDHTPPKGCMKATSKEIYGIHVHLQQKLPLSKGTISQNGVKYRTLCENCNNGLLGTEYDPSFISFVNDLALYLKTQFHISPAINIKTKPQRVIRSLLGHIDAQGVGRHEKGEITEPLKAYFLDPSQHLPDSLNIYCWPFPYKHHVMARDCAMGIFTDGPLEVFSIWFLKFFPVAFMVTFDKPETIKYDYMTCLSDYRRLGIDDEIEVTMNLDKIIHPWWPEIPDDNFVLLYGEQAITSFDARKRKK</sequence>
<organism evidence="1 2">
    <name type="scientific">Crenothrix polyspora</name>
    <dbReference type="NCBI Taxonomy" id="360316"/>
    <lineage>
        <taxon>Bacteria</taxon>
        <taxon>Pseudomonadati</taxon>
        <taxon>Pseudomonadota</taxon>
        <taxon>Gammaproteobacteria</taxon>
        <taxon>Methylococcales</taxon>
        <taxon>Crenotrichaceae</taxon>
        <taxon>Crenothrix</taxon>
    </lineage>
</organism>
<dbReference type="AlphaFoldDB" id="A0A1R4GZI9"/>